<dbReference type="Proteomes" id="UP000887568">
    <property type="component" value="Unplaced"/>
</dbReference>
<evidence type="ECO:0000313" key="2">
    <source>
        <dbReference type="EnsemblMetazoa" id="XP_038077336.1"/>
    </source>
</evidence>
<proteinExistence type="predicted"/>
<dbReference type="GeneID" id="119745184"/>
<sequence>MFLISERDKKKNLDRSGKNRDGCQITKSMMMNHRRNKTQKLPKHLYPVGGYTKRIDQYGAVPAAVLAEERRLQQLEHRIERGRRWHLAQCEREERKAARHLHELNEAKGRKVWACLPAVTHSEYLYGGCLAVRVQDGQDGLERGKDAVDGHLRPQAATCHRTQAKTDLPKLLIDSHRPKKKTPVRKPRRSRFRVHGCHLQRW</sequence>
<organism evidence="2 3">
    <name type="scientific">Patiria miniata</name>
    <name type="common">Bat star</name>
    <name type="synonym">Asterina miniata</name>
    <dbReference type="NCBI Taxonomy" id="46514"/>
    <lineage>
        <taxon>Eukaryota</taxon>
        <taxon>Metazoa</taxon>
        <taxon>Echinodermata</taxon>
        <taxon>Eleutherozoa</taxon>
        <taxon>Asterozoa</taxon>
        <taxon>Asteroidea</taxon>
        <taxon>Valvatacea</taxon>
        <taxon>Valvatida</taxon>
        <taxon>Asterinidae</taxon>
        <taxon>Patiria</taxon>
    </lineage>
</organism>
<reference evidence="2" key="1">
    <citation type="submission" date="2022-11" db="UniProtKB">
        <authorList>
            <consortium name="EnsemblMetazoa"/>
        </authorList>
    </citation>
    <scope>IDENTIFICATION</scope>
</reference>
<dbReference type="OrthoDB" id="10456796at2759"/>
<dbReference type="OMA" id="AATCHRT"/>
<feature type="region of interest" description="Disordered" evidence="1">
    <location>
        <begin position="1"/>
        <end position="22"/>
    </location>
</feature>
<keyword evidence="3" id="KW-1185">Reference proteome</keyword>
<dbReference type="RefSeq" id="XP_038077336.1">
    <property type="nucleotide sequence ID" value="XM_038221408.1"/>
</dbReference>
<feature type="compositionally biased region" description="Basic and acidic residues" evidence="1">
    <location>
        <begin position="1"/>
        <end position="21"/>
    </location>
</feature>
<evidence type="ECO:0000313" key="3">
    <source>
        <dbReference type="Proteomes" id="UP000887568"/>
    </source>
</evidence>
<dbReference type="AlphaFoldDB" id="A0A914BNQ2"/>
<dbReference type="EnsemblMetazoa" id="XM_038221408.1">
    <property type="protein sequence ID" value="XP_038077336.1"/>
    <property type="gene ID" value="LOC119745184"/>
</dbReference>
<accession>A0A914BNQ2</accession>
<evidence type="ECO:0000256" key="1">
    <source>
        <dbReference type="SAM" id="MobiDB-lite"/>
    </source>
</evidence>
<name>A0A914BNQ2_PATMI</name>
<protein>
    <submittedName>
        <fullName evidence="2">Uncharacterized protein</fullName>
    </submittedName>
</protein>